<proteinExistence type="predicted"/>
<keyword evidence="3" id="KW-1185">Reference proteome</keyword>
<protein>
    <submittedName>
        <fullName evidence="2">Uncharacterized protein</fullName>
    </submittedName>
</protein>
<evidence type="ECO:0000256" key="1">
    <source>
        <dbReference type="SAM" id="MobiDB-lite"/>
    </source>
</evidence>
<dbReference type="Proteomes" id="UP001381693">
    <property type="component" value="Unassembled WGS sequence"/>
</dbReference>
<evidence type="ECO:0000313" key="2">
    <source>
        <dbReference type="EMBL" id="KAK7069608.1"/>
    </source>
</evidence>
<dbReference type="AlphaFoldDB" id="A0AAN8ZZJ3"/>
<organism evidence="2 3">
    <name type="scientific">Halocaridina rubra</name>
    <name type="common">Hawaiian red shrimp</name>
    <dbReference type="NCBI Taxonomy" id="373956"/>
    <lineage>
        <taxon>Eukaryota</taxon>
        <taxon>Metazoa</taxon>
        <taxon>Ecdysozoa</taxon>
        <taxon>Arthropoda</taxon>
        <taxon>Crustacea</taxon>
        <taxon>Multicrustacea</taxon>
        <taxon>Malacostraca</taxon>
        <taxon>Eumalacostraca</taxon>
        <taxon>Eucarida</taxon>
        <taxon>Decapoda</taxon>
        <taxon>Pleocyemata</taxon>
        <taxon>Caridea</taxon>
        <taxon>Atyoidea</taxon>
        <taxon>Atyidae</taxon>
        <taxon>Halocaridina</taxon>
    </lineage>
</organism>
<reference evidence="2 3" key="1">
    <citation type="submission" date="2023-11" db="EMBL/GenBank/DDBJ databases">
        <title>Halocaridina rubra genome assembly.</title>
        <authorList>
            <person name="Smith C."/>
        </authorList>
    </citation>
    <scope>NUCLEOTIDE SEQUENCE [LARGE SCALE GENOMIC DNA]</scope>
    <source>
        <strain evidence="2">EP-1</strain>
        <tissue evidence="2">Whole</tissue>
    </source>
</reference>
<evidence type="ECO:0000313" key="3">
    <source>
        <dbReference type="Proteomes" id="UP001381693"/>
    </source>
</evidence>
<name>A0AAN8ZZJ3_HALRR</name>
<feature type="compositionally biased region" description="Acidic residues" evidence="1">
    <location>
        <begin position="1"/>
        <end position="16"/>
    </location>
</feature>
<dbReference type="EMBL" id="JAXCGZ010016044">
    <property type="protein sequence ID" value="KAK7069608.1"/>
    <property type="molecule type" value="Genomic_DNA"/>
</dbReference>
<comment type="caution">
    <text evidence="2">The sequence shown here is derived from an EMBL/GenBank/DDBJ whole genome shotgun (WGS) entry which is preliminary data.</text>
</comment>
<sequence length="109" mass="11807">ENADEEDTANDNEDGLNENPEGTYYDEDGADIINVIYSKNGTKFTTILGENTTTTINRVNGENAAHFTTTNGKCIASSKNSQVSKTTIKIDAGMVNETARDLGNTKRKV</sequence>
<feature type="non-terminal residue" evidence="2">
    <location>
        <position position="1"/>
    </location>
</feature>
<feature type="region of interest" description="Disordered" evidence="1">
    <location>
        <begin position="1"/>
        <end position="26"/>
    </location>
</feature>
<gene>
    <name evidence="2" type="ORF">SK128_024201</name>
</gene>
<accession>A0AAN8ZZJ3</accession>